<keyword evidence="2" id="KW-1185">Reference proteome</keyword>
<name>A0A9Q3CIH4_9BASI</name>
<accession>A0A9Q3CIH4</accession>
<evidence type="ECO:0000313" key="2">
    <source>
        <dbReference type="Proteomes" id="UP000765509"/>
    </source>
</evidence>
<sequence>MGNEIREQSYEDQGPREKFLVEYQEETPLEIQDIQLEASMPQDTANKDLCKHTQDVQTFLVTPTNRMTYIHGKATKMTVCIDNSQNPFIIECGAHFSIVARDYLDYHFSKWEKKLLPTKARNLQCASGKVTSIGQIIKEIIISHRKDNIRCNPEFVVLEDSHIQGV</sequence>
<proteinExistence type="predicted"/>
<dbReference type="EMBL" id="AVOT02008290">
    <property type="protein sequence ID" value="MBW0485701.1"/>
    <property type="molecule type" value="Genomic_DNA"/>
</dbReference>
<dbReference type="AlphaFoldDB" id="A0A9Q3CIH4"/>
<reference evidence="1" key="1">
    <citation type="submission" date="2021-03" db="EMBL/GenBank/DDBJ databases">
        <title>Draft genome sequence of rust myrtle Austropuccinia psidii MF-1, a brazilian biotype.</title>
        <authorList>
            <person name="Quecine M.C."/>
            <person name="Pachon D.M.R."/>
            <person name="Bonatelli M.L."/>
            <person name="Correr F.H."/>
            <person name="Franceschini L.M."/>
            <person name="Leite T.F."/>
            <person name="Margarido G.R.A."/>
            <person name="Almeida C.A."/>
            <person name="Ferrarezi J.A."/>
            <person name="Labate C.A."/>
        </authorList>
    </citation>
    <scope>NUCLEOTIDE SEQUENCE</scope>
    <source>
        <strain evidence="1">MF-1</strain>
    </source>
</reference>
<gene>
    <name evidence="1" type="ORF">O181_025416</name>
</gene>
<organism evidence="1 2">
    <name type="scientific">Austropuccinia psidii MF-1</name>
    <dbReference type="NCBI Taxonomy" id="1389203"/>
    <lineage>
        <taxon>Eukaryota</taxon>
        <taxon>Fungi</taxon>
        <taxon>Dikarya</taxon>
        <taxon>Basidiomycota</taxon>
        <taxon>Pucciniomycotina</taxon>
        <taxon>Pucciniomycetes</taxon>
        <taxon>Pucciniales</taxon>
        <taxon>Sphaerophragmiaceae</taxon>
        <taxon>Austropuccinia</taxon>
    </lineage>
</organism>
<protein>
    <submittedName>
        <fullName evidence="1">Uncharacterized protein</fullName>
    </submittedName>
</protein>
<evidence type="ECO:0000313" key="1">
    <source>
        <dbReference type="EMBL" id="MBW0485701.1"/>
    </source>
</evidence>
<comment type="caution">
    <text evidence="1">The sequence shown here is derived from an EMBL/GenBank/DDBJ whole genome shotgun (WGS) entry which is preliminary data.</text>
</comment>
<dbReference type="Proteomes" id="UP000765509">
    <property type="component" value="Unassembled WGS sequence"/>
</dbReference>